<gene>
    <name evidence="2" type="ORF">MYCIT1_LOCUS23513</name>
</gene>
<protein>
    <submittedName>
        <fullName evidence="2">Uncharacterized protein</fullName>
    </submittedName>
</protein>
<comment type="caution">
    <text evidence="2">The sequence shown here is derived from an EMBL/GenBank/DDBJ whole genome shotgun (WGS) entry which is preliminary data.</text>
</comment>
<evidence type="ECO:0000313" key="3">
    <source>
        <dbReference type="Proteomes" id="UP001295794"/>
    </source>
</evidence>
<evidence type="ECO:0000313" key="2">
    <source>
        <dbReference type="EMBL" id="CAK5275621.1"/>
    </source>
</evidence>
<feature type="region of interest" description="Disordered" evidence="1">
    <location>
        <begin position="237"/>
        <end position="271"/>
    </location>
</feature>
<feature type="region of interest" description="Disordered" evidence="1">
    <location>
        <begin position="480"/>
        <end position="510"/>
    </location>
</feature>
<reference evidence="2" key="1">
    <citation type="submission" date="2023-11" db="EMBL/GenBank/DDBJ databases">
        <authorList>
            <person name="De Vega J J."/>
            <person name="De Vega J J."/>
        </authorList>
    </citation>
    <scope>NUCLEOTIDE SEQUENCE</scope>
</reference>
<evidence type="ECO:0000256" key="1">
    <source>
        <dbReference type="SAM" id="MobiDB-lite"/>
    </source>
</evidence>
<dbReference type="EMBL" id="CAVNYO010000405">
    <property type="protein sequence ID" value="CAK5275621.1"/>
    <property type="molecule type" value="Genomic_DNA"/>
</dbReference>
<dbReference type="AlphaFoldDB" id="A0AAD2K3H4"/>
<sequence>MPVKCTQLSKLPKTARIASVDFHAKTPGHFALYIPAPRHKRLDPNHPAFNDTAKPSVIWAPSPTKAFGLGVLHKGLLLDSQHLFGKNVALDVPYDRTTTRIGGKEPVPIEPGGRLSMSLQMQSLSIFRVHERVKTYRRFKTAIGLIVTRGADGKMVDGKWNLVFNDKEVSEDWILAGSFLRAICDLRAYTDILDWTYYLRPTLEIYRMPYPELISLLRPMLRMLQIRATAMEQKWMQSKAPSRVKRNDFMPKSATSQSSSTPQTRQTPYTRQESLHALKSLGSNQERPMFDRRQTMSVRTEQLQGKAIVGTRTQFVSDARPSQPKATEPSRDHAEALFPSLKRFRLASKAVVTQHIPDIDKADVPPPPSQTFEGDLPEQPDFNPFASFSASTANKASPSLVEAVSVARTKEPESSDVPLHSVQSRARPISHLEPKASPHPKKVWLSFLLDSHGATDGSYQTPGWWNLSRSIKSENGAEFLKPSKARDDNPNPEKIGGFSISEQKRGPQNDLQARLSRMLYRDPVVPARKAKK</sequence>
<feature type="compositionally biased region" description="Low complexity" evidence="1">
    <location>
        <begin position="255"/>
        <end position="271"/>
    </location>
</feature>
<keyword evidence="3" id="KW-1185">Reference proteome</keyword>
<name>A0AAD2K3H4_9AGAR</name>
<organism evidence="2 3">
    <name type="scientific">Mycena citricolor</name>
    <dbReference type="NCBI Taxonomy" id="2018698"/>
    <lineage>
        <taxon>Eukaryota</taxon>
        <taxon>Fungi</taxon>
        <taxon>Dikarya</taxon>
        <taxon>Basidiomycota</taxon>
        <taxon>Agaricomycotina</taxon>
        <taxon>Agaricomycetes</taxon>
        <taxon>Agaricomycetidae</taxon>
        <taxon>Agaricales</taxon>
        <taxon>Marasmiineae</taxon>
        <taxon>Mycenaceae</taxon>
        <taxon>Mycena</taxon>
    </lineage>
</organism>
<proteinExistence type="predicted"/>
<dbReference type="Proteomes" id="UP001295794">
    <property type="component" value="Unassembled WGS sequence"/>
</dbReference>
<accession>A0AAD2K3H4</accession>